<organism evidence="1">
    <name type="scientific">Glycine max</name>
    <name type="common">Soybean</name>
    <name type="synonym">Glycine hispida</name>
    <dbReference type="NCBI Taxonomy" id="3847"/>
    <lineage>
        <taxon>Eukaryota</taxon>
        <taxon>Viridiplantae</taxon>
        <taxon>Streptophyta</taxon>
        <taxon>Embryophyta</taxon>
        <taxon>Tracheophyta</taxon>
        <taxon>Spermatophyta</taxon>
        <taxon>Magnoliopsida</taxon>
        <taxon>eudicotyledons</taxon>
        <taxon>Gunneridae</taxon>
        <taxon>Pentapetalae</taxon>
        <taxon>rosids</taxon>
        <taxon>fabids</taxon>
        <taxon>Fabales</taxon>
        <taxon>Fabaceae</taxon>
        <taxon>Papilionoideae</taxon>
        <taxon>50 kb inversion clade</taxon>
        <taxon>NPAAA clade</taxon>
        <taxon>indigoferoid/millettioid clade</taxon>
        <taxon>Phaseoleae</taxon>
        <taxon>Glycine</taxon>
        <taxon>Glycine subgen. Soja</taxon>
    </lineage>
</organism>
<dbReference type="Pfam" id="PF14223">
    <property type="entry name" value="Retrotran_gag_2"/>
    <property type="match status" value="1"/>
</dbReference>
<dbReference type="PANTHER" id="PTHR47481">
    <property type="match status" value="1"/>
</dbReference>
<gene>
    <name evidence="1" type="ORF">GLYMA_12G112300</name>
</gene>
<evidence type="ECO:0000313" key="1">
    <source>
        <dbReference type="EMBL" id="KRH25566.1"/>
    </source>
</evidence>
<dbReference type="PANTHER" id="PTHR47481:SF9">
    <property type="entry name" value="RETROTRANSPOSON GAG DOMAIN-CONTAINING PROTEIN"/>
    <property type="match status" value="1"/>
</dbReference>
<accession>A0A0R0H3T7</accession>
<evidence type="ECO:0000313" key="2">
    <source>
        <dbReference type="EnsemblPlants" id="KRH25566"/>
    </source>
</evidence>
<sequence length="106" mass="11698">MPLGGDHYVFLALLSSCDPGDQIVMTSVTSSTIAWMRLNKHYTNKSHNHIMSLKKCLSFVTKDTSSINSYLHSILLIANKLSLIGHPIDDLDLVIIALNGLSPSFR</sequence>
<reference evidence="1" key="3">
    <citation type="submission" date="2018-07" db="EMBL/GenBank/DDBJ databases">
        <title>WGS assembly of Glycine max.</title>
        <authorList>
            <person name="Schmutz J."/>
            <person name="Cannon S."/>
            <person name="Schlueter J."/>
            <person name="Ma J."/>
            <person name="Mitros T."/>
            <person name="Nelson W."/>
            <person name="Hyten D."/>
            <person name="Song Q."/>
            <person name="Thelen J."/>
            <person name="Cheng J."/>
            <person name="Xu D."/>
            <person name="Hellsten U."/>
            <person name="May G."/>
            <person name="Yu Y."/>
            <person name="Sakurai T."/>
            <person name="Umezawa T."/>
            <person name="Bhattacharyya M."/>
            <person name="Sandhu D."/>
            <person name="Valliyodan B."/>
            <person name="Lindquist E."/>
            <person name="Peto M."/>
            <person name="Grant D."/>
            <person name="Shu S."/>
            <person name="Goodstein D."/>
            <person name="Barry K."/>
            <person name="Futrell-Griggs M."/>
            <person name="Abernathy B."/>
            <person name="Du J."/>
            <person name="Tian Z."/>
            <person name="Zhu L."/>
            <person name="Gill N."/>
            <person name="Joshi T."/>
            <person name="Libault M."/>
            <person name="Sethuraman A."/>
            <person name="Zhang X."/>
            <person name="Shinozaki K."/>
            <person name="Nguyen H."/>
            <person name="Wing R."/>
            <person name="Cregan P."/>
            <person name="Specht J."/>
            <person name="Grimwood J."/>
            <person name="Rokhsar D."/>
            <person name="Stacey G."/>
            <person name="Shoemaker R."/>
            <person name="Jackson S."/>
        </authorList>
    </citation>
    <scope>NUCLEOTIDE SEQUENCE</scope>
    <source>
        <tissue evidence="1">Callus</tissue>
    </source>
</reference>
<keyword evidence="3" id="KW-1185">Reference proteome</keyword>
<dbReference type="EnsemblPlants" id="KRH25566">
    <property type="protein sequence ID" value="KRH25566"/>
    <property type="gene ID" value="GLYMA_12G112300"/>
</dbReference>
<dbReference type="AlphaFoldDB" id="A0A0R0H3T7"/>
<proteinExistence type="predicted"/>
<evidence type="ECO:0008006" key="4">
    <source>
        <dbReference type="Google" id="ProtNLM"/>
    </source>
</evidence>
<dbReference type="OMA" id="CEFNASM"/>
<dbReference type="Proteomes" id="UP000008827">
    <property type="component" value="Chromosome 12"/>
</dbReference>
<dbReference type="Gramene" id="KRH25566">
    <property type="protein sequence ID" value="KRH25566"/>
    <property type="gene ID" value="GLYMA_12G112300"/>
</dbReference>
<name>A0A0R0H3T7_SOYBN</name>
<dbReference type="InParanoid" id="A0A0R0H3T7"/>
<protein>
    <recommendedName>
        <fullName evidence="4">Retrovirus-related Pol polyprotein from transposon TNT 1-94</fullName>
    </recommendedName>
</protein>
<reference evidence="2" key="2">
    <citation type="submission" date="2018-02" db="UniProtKB">
        <authorList>
            <consortium name="EnsemblPlants"/>
        </authorList>
    </citation>
    <scope>IDENTIFICATION</scope>
    <source>
        <strain evidence="2">Williams 82</strain>
    </source>
</reference>
<reference evidence="1 2" key="1">
    <citation type="journal article" date="2010" name="Nature">
        <title>Genome sequence of the palaeopolyploid soybean.</title>
        <authorList>
            <person name="Schmutz J."/>
            <person name="Cannon S.B."/>
            <person name="Schlueter J."/>
            <person name="Ma J."/>
            <person name="Mitros T."/>
            <person name="Nelson W."/>
            <person name="Hyten D.L."/>
            <person name="Song Q."/>
            <person name="Thelen J.J."/>
            <person name="Cheng J."/>
            <person name="Xu D."/>
            <person name="Hellsten U."/>
            <person name="May G.D."/>
            <person name="Yu Y."/>
            <person name="Sakurai T."/>
            <person name="Umezawa T."/>
            <person name="Bhattacharyya M.K."/>
            <person name="Sandhu D."/>
            <person name="Valliyodan B."/>
            <person name="Lindquist E."/>
            <person name="Peto M."/>
            <person name="Grant D."/>
            <person name="Shu S."/>
            <person name="Goodstein D."/>
            <person name="Barry K."/>
            <person name="Futrell-Griggs M."/>
            <person name="Abernathy B."/>
            <person name="Du J."/>
            <person name="Tian Z."/>
            <person name="Zhu L."/>
            <person name="Gill N."/>
            <person name="Joshi T."/>
            <person name="Libault M."/>
            <person name="Sethuraman A."/>
            <person name="Zhang X.-C."/>
            <person name="Shinozaki K."/>
            <person name="Nguyen H.T."/>
            <person name="Wing R.A."/>
            <person name="Cregan P."/>
            <person name="Specht J."/>
            <person name="Grimwood J."/>
            <person name="Rokhsar D."/>
            <person name="Stacey G."/>
            <person name="Shoemaker R.C."/>
            <person name="Jackson S.A."/>
        </authorList>
    </citation>
    <scope>NUCLEOTIDE SEQUENCE</scope>
    <source>
        <strain evidence="2">cv. Williams 82</strain>
        <tissue evidence="1">Callus</tissue>
    </source>
</reference>
<evidence type="ECO:0000313" key="3">
    <source>
        <dbReference type="Proteomes" id="UP000008827"/>
    </source>
</evidence>
<dbReference type="EMBL" id="CM000845">
    <property type="protein sequence ID" value="KRH25566.1"/>
    <property type="molecule type" value="Genomic_DNA"/>
</dbReference>